<reference evidence="3 4" key="1">
    <citation type="journal article" date="2013" name="Curr. Biol.">
        <title>The Genome of the Foraminiferan Reticulomyxa filosa.</title>
        <authorList>
            <person name="Glockner G."/>
            <person name="Hulsmann N."/>
            <person name="Schleicher M."/>
            <person name="Noegel A.A."/>
            <person name="Eichinger L."/>
            <person name="Gallinger C."/>
            <person name="Pawlowski J."/>
            <person name="Sierra R."/>
            <person name="Euteneuer U."/>
            <person name="Pillet L."/>
            <person name="Moustafa A."/>
            <person name="Platzer M."/>
            <person name="Groth M."/>
            <person name="Szafranski K."/>
            <person name="Schliwa M."/>
        </authorList>
    </citation>
    <scope>NUCLEOTIDE SEQUENCE [LARGE SCALE GENOMIC DNA]</scope>
</reference>
<feature type="non-terminal residue" evidence="3">
    <location>
        <position position="1"/>
    </location>
</feature>
<feature type="transmembrane region" description="Helical" evidence="2">
    <location>
        <begin position="94"/>
        <end position="111"/>
    </location>
</feature>
<feature type="region of interest" description="Disordered" evidence="1">
    <location>
        <begin position="180"/>
        <end position="210"/>
    </location>
</feature>
<proteinExistence type="predicted"/>
<keyword evidence="2" id="KW-0472">Membrane</keyword>
<name>X6M918_RETFI</name>
<dbReference type="Proteomes" id="UP000023152">
    <property type="component" value="Unassembled WGS sequence"/>
</dbReference>
<organism evidence="3 4">
    <name type="scientific">Reticulomyxa filosa</name>
    <dbReference type="NCBI Taxonomy" id="46433"/>
    <lineage>
        <taxon>Eukaryota</taxon>
        <taxon>Sar</taxon>
        <taxon>Rhizaria</taxon>
        <taxon>Retaria</taxon>
        <taxon>Foraminifera</taxon>
        <taxon>Monothalamids</taxon>
        <taxon>Reticulomyxidae</taxon>
        <taxon>Reticulomyxa</taxon>
    </lineage>
</organism>
<evidence type="ECO:0000313" key="4">
    <source>
        <dbReference type="Proteomes" id="UP000023152"/>
    </source>
</evidence>
<feature type="transmembrane region" description="Helical" evidence="2">
    <location>
        <begin position="117"/>
        <end position="134"/>
    </location>
</feature>
<feature type="transmembrane region" description="Helical" evidence="2">
    <location>
        <begin position="37"/>
        <end position="57"/>
    </location>
</feature>
<keyword evidence="2" id="KW-0812">Transmembrane</keyword>
<dbReference type="AlphaFoldDB" id="X6M918"/>
<gene>
    <name evidence="3" type="ORF">RFI_26884</name>
</gene>
<dbReference type="EMBL" id="ASPP01023437">
    <property type="protein sequence ID" value="ETO10493.1"/>
    <property type="molecule type" value="Genomic_DNA"/>
</dbReference>
<evidence type="ECO:0000313" key="3">
    <source>
        <dbReference type="EMBL" id="ETO10493.1"/>
    </source>
</evidence>
<keyword evidence="4" id="KW-1185">Reference proteome</keyword>
<accession>X6M918</accession>
<evidence type="ECO:0000256" key="2">
    <source>
        <dbReference type="SAM" id="Phobius"/>
    </source>
</evidence>
<sequence length="210" mass="25487">TTHSEKKNEVFFVDALHHPPREKKSIWGKAPRLRKEYKWFVIFILFFFDIINVVCLFNSRDPSIQKKNVYAPIPIHTKKISGLKPPRVAKKTKGFVSFIFFIFIFFINVWFKSHKMIGSFFILYFFIYVTVKILREKFVKENWGKKLNEKSGEIHCWKRVKLMLKKEKRIKKIDIIKKKIKRRKKRKKEEKKKKNEKKNVDMRMSALCKE</sequence>
<evidence type="ECO:0000256" key="1">
    <source>
        <dbReference type="SAM" id="MobiDB-lite"/>
    </source>
</evidence>
<feature type="compositionally biased region" description="Basic residues" evidence="1">
    <location>
        <begin position="180"/>
        <end position="196"/>
    </location>
</feature>
<comment type="caution">
    <text evidence="3">The sequence shown here is derived from an EMBL/GenBank/DDBJ whole genome shotgun (WGS) entry which is preliminary data.</text>
</comment>
<protein>
    <submittedName>
        <fullName evidence="3">Uncharacterized protein</fullName>
    </submittedName>
</protein>
<keyword evidence="2" id="KW-1133">Transmembrane helix</keyword>